<sequence>MTESLSNVFVPSSIDRSVVRFVGPHRGGFVSYKRLFGGQTAAQIFKVGKLLNRGNVVHTVKAHYVAPGSVTDPIDYHVTEILGTNFMIINGTQNGKHIVSGKVMFGAKEDLLELPAHRFPDVLSPFSIRPCPSIYTLIRTPLLGR</sequence>
<protein>
    <submittedName>
        <fullName evidence="1">Uncharacterized protein</fullName>
    </submittedName>
</protein>
<evidence type="ECO:0000313" key="1">
    <source>
        <dbReference type="EMBL" id="TKR82684.1"/>
    </source>
</evidence>
<dbReference type="InterPro" id="IPR029069">
    <property type="entry name" value="HotDog_dom_sf"/>
</dbReference>
<dbReference type="Proteomes" id="UP000298663">
    <property type="component" value="Unassembled WGS sequence"/>
</dbReference>
<dbReference type="SUPFAM" id="SSF54637">
    <property type="entry name" value="Thioesterase/thiol ester dehydrase-isomerase"/>
    <property type="match status" value="1"/>
</dbReference>
<dbReference type="EMBL" id="AZBU02000004">
    <property type="protein sequence ID" value="TKR82684.1"/>
    <property type="molecule type" value="Genomic_DNA"/>
</dbReference>
<keyword evidence="2" id="KW-1185">Reference proteome</keyword>
<evidence type="ECO:0000313" key="2">
    <source>
        <dbReference type="Proteomes" id="UP000298663"/>
    </source>
</evidence>
<dbReference type="AlphaFoldDB" id="A0A4U5NIE3"/>
<comment type="caution">
    <text evidence="1">The sequence shown here is derived from an EMBL/GenBank/DDBJ whole genome shotgun (WGS) entry which is preliminary data.</text>
</comment>
<organism evidence="1 2">
    <name type="scientific">Steinernema carpocapsae</name>
    <name type="common">Entomopathogenic nematode</name>
    <dbReference type="NCBI Taxonomy" id="34508"/>
    <lineage>
        <taxon>Eukaryota</taxon>
        <taxon>Metazoa</taxon>
        <taxon>Ecdysozoa</taxon>
        <taxon>Nematoda</taxon>
        <taxon>Chromadorea</taxon>
        <taxon>Rhabditida</taxon>
        <taxon>Tylenchina</taxon>
        <taxon>Panagrolaimomorpha</taxon>
        <taxon>Strongyloidoidea</taxon>
        <taxon>Steinernematidae</taxon>
        <taxon>Steinernema</taxon>
    </lineage>
</organism>
<reference evidence="1 2" key="1">
    <citation type="journal article" date="2015" name="Genome Biol.">
        <title>Comparative genomics of Steinernema reveals deeply conserved gene regulatory networks.</title>
        <authorList>
            <person name="Dillman A.R."/>
            <person name="Macchietto M."/>
            <person name="Porter C.F."/>
            <person name="Rogers A."/>
            <person name="Williams B."/>
            <person name="Antoshechkin I."/>
            <person name="Lee M.M."/>
            <person name="Goodwin Z."/>
            <person name="Lu X."/>
            <person name="Lewis E.E."/>
            <person name="Goodrich-Blair H."/>
            <person name="Stock S.P."/>
            <person name="Adams B.J."/>
            <person name="Sternberg P.W."/>
            <person name="Mortazavi A."/>
        </authorList>
    </citation>
    <scope>NUCLEOTIDE SEQUENCE [LARGE SCALE GENOMIC DNA]</scope>
    <source>
        <strain evidence="1 2">ALL</strain>
    </source>
</reference>
<name>A0A4U5NIE3_STECR</name>
<dbReference type="InterPro" id="IPR042171">
    <property type="entry name" value="Acyl-CoA_hotdog"/>
</dbReference>
<dbReference type="Gene3D" id="2.40.160.210">
    <property type="entry name" value="Acyl-CoA thioesterase, double hotdog domain"/>
    <property type="match status" value="1"/>
</dbReference>
<accession>A0A4U5NIE3</accession>
<reference evidence="1 2" key="2">
    <citation type="journal article" date="2019" name="G3 (Bethesda)">
        <title>Hybrid Assembly of the Genome of the Entomopathogenic Nematode Steinernema carpocapsae Identifies the X-Chromosome.</title>
        <authorList>
            <person name="Serra L."/>
            <person name="Macchietto M."/>
            <person name="Macias-Munoz A."/>
            <person name="McGill C.J."/>
            <person name="Rodriguez I.M."/>
            <person name="Rodriguez B."/>
            <person name="Murad R."/>
            <person name="Mortazavi A."/>
        </authorList>
    </citation>
    <scope>NUCLEOTIDE SEQUENCE [LARGE SCALE GENOMIC DNA]</scope>
    <source>
        <strain evidence="1 2">ALL</strain>
    </source>
</reference>
<gene>
    <name evidence="1" type="ORF">L596_016372</name>
</gene>
<proteinExistence type="predicted"/>